<sequence>MQKKVVVINMADDDSSDDEMYNSSDTLRGQVRNSINIQFRREKSRNTSSSLSRTSSSIQRDAQIFQSLDNARPQNYKSGFKVRPLKKNMAQSIRVASQMSCESRLSQEIKEGLIRALDELNQDVRSLKAKIVDKKQKFRRVVKRIIHDFRIRRIRERYVDLCEEESNNFNKQLASIAIQRWFRMIMDRKKIPFRILKRTFKQKYNDGIYLGWKTRKIFRRPDIRSQILQIKYLQTQLMYGEQLCNSKTLLELKVKLINNIYHQLTPQSVIPKQEVDFITRQINVSDEVLQSIESNRFDNKQIYKYLSEFDNLLPPAEKRRSHLDDNLKPILDNYETFNRQKTQETAQFIKQQKEPFYEEGEYQNTTDNKKFNIQPISAFENFTDTNYNTLSTHNQQDLQDSTHQFCNLDYFRIDSSEMGILDIQNINFDCSVQESYNIVIENNNQLLDDTFSEKSEAVPVYFKNSNKSSNIHDQKLNKCKEEILNETFESNNNKSIDSTSSQVQQRRLQSLKKQYCKNTGTPIHSHNLLIQRQTPRVQNNYSPSKKSKAFEMKRGLMIQSSAGKNQIINIESKKLIQNNTSSPINFKSRKDQNEERKKKRKTTVDNLIKFYEELETQAHSQNDSFDEDQKEELQMKLEKMFIQLRGCFNDIVNTKK</sequence>
<feature type="region of interest" description="Disordered" evidence="2">
    <location>
        <begin position="579"/>
        <end position="601"/>
    </location>
</feature>
<protein>
    <submittedName>
        <fullName evidence="3">Uncharacterized protein</fullName>
    </submittedName>
</protein>
<dbReference type="EMBL" id="CCKQ01018773">
    <property type="protein sequence ID" value="CDW90755.1"/>
    <property type="molecule type" value="Genomic_DNA"/>
</dbReference>
<reference evidence="3 4" key="1">
    <citation type="submission" date="2014-06" db="EMBL/GenBank/DDBJ databases">
        <authorList>
            <person name="Swart Estienne"/>
        </authorList>
    </citation>
    <scope>NUCLEOTIDE SEQUENCE [LARGE SCALE GENOMIC DNA]</scope>
    <source>
        <strain evidence="3 4">130c</strain>
    </source>
</reference>
<evidence type="ECO:0000313" key="4">
    <source>
        <dbReference type="Proteomes" id="UP000039865"/>
    </source>
</evidence>
<organism evidence="3 4">
    <name type="scientific">Stylonychia lemnae</name>
    <name type="common">Ciliate</name>
    <dbReference type="NCBI Taxonomy" id="5949"/>
    <lineage>
        <taxon>Eukaryota</taxon>
        <taxon>Sar</taxon>
        <taxon>Alveolata</taxon>
        <taxon>Ciliophora</taxon>
        <taxon>Intramacronucleata</taxon>
        <taxon>Spirotrichea</taxon>
        <taxon>Stichotrichia</taxon>
        <taxon>Sporadotrichida</taxon>
        <taxon>Oxytrichidae</taxon>
        <taxon>Stylonychinae</taxon>
        <taxon>Stylonychia</taxon>
    </lineage>
</organism>
<proteinExistence type="predicted"/>
<evidence type="ECO:0000256" key="2">
    <source>
        <dbReference type="SAM" id="MobiDB-lite"/>
    </source>
</evidence>
<evidence type="ECO:0000256" key="1">
    <source>
        <dbReference type="SAM" id="Coils"/>
    </source>
</evidence>
<name>A0A078B8B1_STYLE</name>
<accession>A0A078B8B1</accession>
<keyword evidence="4" id="KW-1185">Reference proteome</keyword>
<dbReference type="InParanoid" id="A0A078B8B1"/>
<evidence type="ECO:0000313" key="3">
    <source>
        <dbReference type="EMBL" id="CDW90755.1"/>
    </source>
</evidence>
<dbReference type="AlphaFoldDB" id="A0A078B8B1"/>
<dbReference type="Proteomes" id="UP000039865">
    <property type="component" value="Unassembled WGS sequence"/>
</dbReference>
<feature type="coiled-coil region" evidence="1">
    <location>
        <begin position="110"/>
        <end position="137"/>
    </location>
</feature>
<gene>
    <name evidence="3" type="primary">Contig19851.g21058</name>
    <name evidence="3" type="ORF">STYLEM_19902</name>
</gene>
<keyword evidence="1" id="KW-0175">Coiled coil</keyword>